<dbReference type="InterPro" id="IPR000847">
    <property type="entry name" value="LysR_HTH_N"/>
</dbReference>
<dbReference type="SUPFAM" id="SSF53850">
    <property type="entry name" value="Periplasmic binding protein-like II"/>
    <property type="match status" value="1"/>
</dbReference>
<dbReference type="Proteomes" id="UP001602013">
    <property type="component" value="Unassembled WGS sequence"/>
</dbReference>
<dbReference type="PANTHER" id="PTHR30346:SF0">
    <property type="entry name" value="HCA OPERON TRANSCRIPTIONAL ACTIVATOR HCAR"/>
    <property type="match status" value="1"/>
</dbReference>
<dbReference type="InterPro" id="IPR005119">
    <property type="entry name" value="LysR_subst-bd"/>
</dbReference>
<evidence type="ECO:0000256" key="2">
    <source>
        <dbReference type="ARBA" id="ARBA00023015"/>
    </source>
</evidence>
<evidence type="ECO:0000313" key="7">
    <source>
        <dbReference type="Proteomes" id="UP001602013"/>
    </source>
</evidence>
<gene>
    <name evidence="6" type="ORF">ACFYXI_09345</name>
</gene>
<evidence type="ECO:0000256" key="1">
    <source>
        <dbReference type="ARBA" id="ARBA00009437"/>
    </source>
</evidence>
<feature type="domain" description="HTH lysR-type" evidence="5">
    <location>
        <begin position="1"/>
        <end position="58"/>
    </location>
</feature>
<accession>A0ABW6SLE1</accession>
<dbReference type="PANTHER" id="PTHR30346">
    <property type="entry name" value="TRANSCRIPTIONAL DUAL REGULATOR HCAR-RELATED"/>
    <property type="match status" value="1"/>
</dbReference>
<comment type="caution">
    <text evidence="6">The sequence shown here is derived from an EMBL/GenBank/DDBJ whole genome shotgun (WGS) entry which is preliminary data.</text>
</comment>
<organism evidence="6 7">
    <name type="scientific">Microtetraspora malaysiensis</name>
    <dbReference type="NCBI Taxonomy" id="161358"/>
    <lineage>
        <taxon>Bacteria</taxon>
        <taxon>Bacillati</taxon>
        <taxon>Actinomycetota</taxon>
        <taxon>Actinomycetes</taxon>
        <taxon>Streptosporangiales</taxon>
        <taxon>Streptosporangiaceae</taxon>
        <taxon>Microtetraspora</taxon>
    </lineage>
</organism>
<evidence type="ECO:0000256" key="3">
    <source>
        <dbReference type="ARBA" id="ARBA00023125"/>
    </source>
</evidence>
<evidence type="ECO:0000259" key="5">
    <source>
        <dbReference type="PROSITE" id="PS50931"/>
    </source>
</evidence>
<keyword evidence="3" id="KW-0238">DNA-binding</keyword>
<evidence type="ECO:0000256" key="4">
    <source>
        <dbReference type="ARBA" id="ARBA00023163"/>
    </source>
</evidence>
<protein>
    <submittedName>
        <fullName evidence="6">LysR family transcriptional regulator</fullName>
    </submittedName>
</protein>
<reference evidence="6 7" key="1">
    <citation type="submission" date="2024-10" db="EMBL/GenBank/DDBJ databases">
        <title>The Natural Products Discovery Center: Release of the First 8490 Sequenced Strains for Exploring Actinobacteria Biosynthetic Diversity.</title>
        <authorList>
            <person name="Kalkreuter E."/>
            <person name="Kautsar S.A."/>
            <person name="Yang D."/>
            <person name="Bader C.D."/>
            <person name="Teijaro C.N."/>
            <person name="Fluegel L."/>
            <person name="Davis C.M."/>
            <person name="Simpson J.R."/>
            <person name="Lauterbach L."/>
            <person name="Steele A.D."/>
            <person name="Gui C."/>
            <person name="Meng S."/>
            <person name="Li G."/>
            <person name="Viehrig K."/>
            <person name="Ye F."/>
            <person name="Su P."/>
            <person name="Kiefer A.F."/>
            <person name="Nichols A."/>
            <person name="Cepeda A.J."/>
            <person name="Yan W."/>
            <person name="Fan B."/>
            <person name="Jiang Y."/>
            <person name="Adhikari A."/>
            <person name="Zheng C.-J."/>
            <person name="Schuster L."/>
            <person name="Cowan T.M."/>
            <person name="Smanski M.J."/>
            <person name="Chevrette M.G."/>
            <person name="De Carvalho L.P.S."/>
            <person name="Shen B."/>
        </authorList>
    </citation>
    <scope>NUCLEOTIDE SEQUENCE [LARGE SCALE GENOMIC DNA]</scope>
    <source>
        <strain evidence="6 7">NPDC002173</strain>
    </source>
</reference>
<dbReference type="Pfam" id="PF00126">
    <property type="entry name" value="HTH_1"/>
    <property type="match status" value="1"/>
</dbReference>
<keyword evidence="7" id="KW-1185">Reference proteome</keyword>
<dbReference type="EMBL" id="JBIASD010000004">
    <property type="protein sequence ID" value="MFF3665786.1"/>
    <property type="molecule type" value="Genomic_DNA"/>
</dbReference>
<keyword evidence="2" id="KW-0805">Transcription regulation</keyword>
<dbReference type="SUPFAM" id="SSF46785">
    <property type="entry name" value="Winged helix' DNA-binding domain"/>
    <property type="match status" value="1"/>
</dbReference>
<dbReference type="Gene3D" id="3.40.190.290">
    <property type="match status" value="1"/>
</dbReference>
<evidence type="ECO:0000313" key="6">
    <source>
        <dbReference type="EMBL" id="MFF3665786.1"/>
    </source>
</evidence>
<dbReference type="Pfam" id="PF03466">
    <property type="entry name" value="LysR_substrate"/>
    <property type="match status" value="1"/>
</dbReference>
<dbReference type="RefSeq" id="WP_387409931.1">
    <property type="nucleotide sequence ID" value="NZ_JBIASD010000004.1"/>
</dbReference>
<dbReference type="InterPro" id="IPR036390">
    <property type="entry name" value="WH_DNA-bd_sf"/>
</dbReference>
<comment type="similarity">
    <text evidence="1">Belongs to the LysR transcriptional regulatory family.</text>
</comment>
<dbReference type="Gene3D" id="1.10.10.10">
    <property type="entry name" value="Winged helix-like DNA-binding domain superfamily/Winged helix DNA-binding domain"/>
    <property type="match status" value="1"/>
</dbReference>
<dbReference type="PROSITE" id="PS50931">
    <property type="entry name" value="HTH_LYSR"/>
    <property type="match status" value="1"/>
</dbReference>
<name>A0ABW6SLE1_9ACTN</name>
<proteinExistence type="inferred from homology"/>
<dbReference type="InterPro" id="IPR036388">
    <property type="entry name" value="WH-like_DNA-bd_sf"/>
</dbReference>
<sequence>MEMREIEIFLTLAEELHFSRTAERLSISPARVSQSIKKQERRIGAPLFDRTTRAVRLSPLGEQLYQALKGGYLQIMQGIATAQATADGTAGTLTLGTLGPYSMQIKNIIGLFLARHPNARLQHREIQPASPLDLLKSGDLDMAYLWLPVREPDLTVRPTPHTSEVLLMVSADHPYAEQDTICLEDLGDCTMVEGRSIPSYMEEVFNPRHTPSGRPVRRGPKVTTWQETLSVVSSGQATAAVTAEVADFYSWPSLAFVPIRDAPLCQWCFVSRTSSETPLIRAFARAAADSHQPAGLYSSNGSVPTATTC</sequence>
<keyword evidence="4" id="KW-0804">Transcription</keyword>